<proteinExistence type="predicted"/>
<protein>
    <recommendedName>
        <fullName evidence="1">CRAL-TRIO domain-containing protein</fullName>
    </recommendedName>
</protein>
<sequence>MATTKVLLNFPWAKNKEHDLKSAKTKEGISELAQKVAKSELREDKEIREQSLMQMREWISKNYDVEDVRIDDGFLLRFLRNKKYSIPMAEQQLLKYLNMRKVMTHLSYNLDFLDPCVKNLFDNGYIVVSPIRDKFGRRTILYSANGLNGIEFKYEDQVRAHFIVLEALIDSQEEQVLGVVHIGDFSGATKEHITIWRNPADLMRLLKWGEQSLPLRHKEIHLHNVSAILKFVVDAGKSVLSSKIRNRFNVHLTTDDMKKSIASVDVLPKEMGGKIPLAEMIQNFKMELATSRSTILALDKMKIINDSGIIGRRNVDKNNNAVSEKSDQVIGSFRRLEID</sequence>
<dbReference type="PRINTS" id="PR00180">
    <property type="entry name" value="CRETINALDHBP"/>
</dbReference>
<dbReference type="Gene3D" id="1.10.8.20">
    <property type="entry name" value="N-terminal domain of phosphatidylinositol transfer protein sec14p"/>
    <property type="match status" value="1"/>
</dbReference>
<dbReference type="Gene3D" id="3.40.525.10">
    <property type="entry name" value="CRAL-TRIO lipid binding domain"/>
    <property type="match status" value="1"/>
</dbReference>
<dbReference type="Proteomes" id="UP001153620">
    <property type="component" value="Chromosome 1"/>
</dbReference>
<gene>
    <name evidence="2" type="ORF">CHIRRI_LOCUS2897</name>
</gene>
<dbReference type="CDD" id="cd00170">
    <property type="entry name" value="SEC14"/>
    <property type="match status" value="1"/>
</dbReference>
<evidence type="ECO:0000313" key="3">
    <source>
        <dbReference type="Proteomes" id="UP001153620"/>
    </source>
</evidence>
<name>A0A9N9RKL0_9DIPT</name>
<keyword evidence="3" id="KW-1185">Reference proteome</keyword>
<dbReference type="PROSITE" id="PS50191">
    <property type="entry name" value="CRAL_TRIO"/>
    <property type="match status" value="1"/>
</dbReference>
<dbReference type="SMART" id="SM01100">
    <property type="entry name" value="CRAL_TRIO_N"/>
    <property type="match status" value="1"/>
</dbReference>
<dbReference type="EMBL" id="OU895877">
    <property type="protein sequence ID" value="CAG9799939.1"/>
    <property type="molecule type" value="Genomic_DNA"/>
</dbReference>
<dbReference type="InterPro" id="IPR011074">
    <property type="entry name" value="CRAL/TRIO_N_dom"/>
</dbReference>
<dbReference type="SUPFAM" id="SSF46938">
    <property type="entry name" value="CRAL/TRIO N-terminal domain"/>
    <property type="match status" value="1"/>
</dbReference>
<feature type="domain" description="CRAL-TRIO" evidence="1">
    <location>
        <begin position="113"/>
        <end position="279"/>
    </location>
</feature>
<dbReference type="OrthoDB" id="1434354at2759"/>
<dbReference type="AlphaFoldDB" id="A0A9N9RKL0"/>
<accession>A0A9N9RKL0</accession>
<evidence type="ECO:0000313" key="2">
    <source>
        <dbReference type="EMBL" id="CAG9799939.1"/>
    </source>
</evidence>
<dbReference type="Gene3D" id="1.20.5.1200">
    <property type="entry name" value="Alpha-tocopherol transfer"/>
    <property type="match status" value="1"/>
</dbReference>
<reference evidence="2" key="2">
    <citation type="submission" date="2022-10" db="EMBL/GenBank/DDBJ databases">
        <authorList>
            <consortium name="ENA_rothamsted_submissions"/>
            <consortium name="culmorum"/>
            <person name="King R."/>
        </authorList>
    </citation>
    <scope>NUCLEOTIDE SEQUENCE</scope>
</reference>
<dbReference type="PANTHER" id="PTHR10174:SF120">
    <property type="entry name" value="CELLULAR RETINALDEHYDE BINDING PROTEIN"/>
    <property type="match status" value="1"/>
</dbReference>
<evidence type="ECO:0000259" key="1">
    <source>
        <dbReference type="PROSITE" id="PS50191"/>
    </source>
</evidence>
<dbReference type="InterPro" id="IPR001251">
    <property type="entry name" value="CRAL-TRIO_dom"/>
</dbReference>
<reference evidence="2" key="1">
    <citation type="submission" date="2022-01" db="EMBL/GenBank/DDBJ databases">
        <authorList>
            <person name="King R."/>
        </authorList>
    </citation>
    <scope>NUCLEOTIDE SEQUENCE</scope>
</reference>
<dbReference type="GO" id="GO:1902936">
    <property type="term" value="F:phosphatidylinositol bisphosphate binding"/>
    <property type="evidence" value="ECO:0007669"/>
    <property type="project" value="TreeGrafter"/>
</dbReference>
<dbReference type="Pfam" id="PF00650">
    <property type="entry name" value="CRAL_TRIO"/>
    <property type="match status" value="1"/>
</dbReference>
<dbReference type="SUPFAM" id="SSF52087">
    <property type="entry name" value="CRAL/TRIO domain"/>
    <property type="match status" value="1"/>
</dbReference>
<dbReference type="PANTHER" id="PTHR10174">
    <property type="entry name" value="ALPHA-TOCOPHEROL TRANSFER PROTEIN-RELATED"/>
    <property type="match status" value="1"/>
</dbReference>
<dbReference type="InterPro" id="IPR036865">
    <property type="entry name" value="CRAL-TRIO_dom_sf"/>
</dbReference>
<dbReference type="GO" id="GO:0016020">
    <property type="term" value="C:membrane"/>
    <property type="evidence" value="ECO:0007669"/>
    <property type="project" value="TreeGrafter"/>
</dbReference>
<dbReference type="SMART" id="SM00516">
    <property type="entry name" value="SEC14"/>
    <property type="match status" value="1"/>
</dbReference>
<dbReference type="InterPro" id="IPR036273">
    <property type="entry name" value="CRAL/TRIO_N_dom_sf"/>
</dbReference>
<organism evidence="2 3">
    <name type="scientific">Chironomus riparius</name>
    <dbReference type="NCBI Taxonomy" id="315576"/>
    <lineage>
        <taxon>Eukaryota</taxon>
        <taxon>Metazoa</taxon>
        <taxon>Ecdysozoa</taxon>
        <taxon>Arthropoda</taxon>
        <taxon>Hexapoda</taxon>
        <taxon>Insecta</taxon>
        <taxon>Pterygota</taxon>
        <taxon>Neoptera</taxon>
        <taxon>Endopterygota</taxon>
        <taxon>Diptera</taxon>
        <taxon>Nematocera</taxon>
        <taxon>Chironomoidea</taxon>
        <taxon>Chironomidae</taxon>
        <taxon>Chironominae</taxon>
        <taxon>Chironomus</taxon>
    </lineage>
</organism>